<evidence type="ECO:0000259" key="1">
    <source>
        <dbReference type="Pfam" id="PF05899"/>
    </source>
</evidence>
<dbReference type="PANTHER" id="PTHR40943:SF1">
    <property type="entry name" value="CYTOPLASMIC PROTEIN"/>
    <property type="match status" value="1"/>
</dbReference>
<protein>
    <submittedName>
        <fullName evidence="2">Cupin domain-containing protein</fullName>
    </submittedName>
</protein>
<dbReference type="RefSeq" id="WP_237335220.1">
    <property type="nucleotide sequence ID" value="NZ_BAABCM010000001.1"/>
</dbReference>
<dbReference type="InterPro" id="IPR011051">
    <property type="entry name" value="RmlC_Cupin_sf"/>
</dbReference>
<dbReference type="Proteomes" id="UP001501624">
    <property type="component" value="Unassembled WGS sequence"/>
</dbReference>
<accession>A0ABP7HCA7</accession>
<name>A0ABP7HCA7_9PSEU</name>
<evidence type="ECO:0000313" key="2">
    <source>
        <dbReference type="EMBL" id="GAA3789849.1"/>
    </source>
</evidence>
<dbReference type="InterPro" id="IPR014710">
    <property type="entry name" value="RmlC-like_jellyroll"/>
</dbReference>
<comment type="caution">
    <text evidence="2">The sequence shown here is derived from an EMBL/GenBank/DDBJ whole genome shotgun (WGS) entry which is preliminary data.</text>
</comment>
<dbReference type="InterPro" id="IPR008579">
    <property type="entry name" value="UGlyAH_Cupin_dom"/>
</dbReference>
<organism evidence="2 3">
    <name type="scientific">Amycolatopsis tucumanensis</name>
    <dbReference type="NCBI Taxonomy" id="401106"/>
    <lineage>
        <taxon>Bacteria</taxon>
        <taxon>Bacillati</taxon>
        <taxon>Actinomycetota</taxon>
        <taxon>Actinomycetes</taxon>
        <taxon>Pseudonocardiales</taxon>
        <taxon>Pseudonocardiaceae</taxon>
        <taxon>Amycolatopsis</taxon>
    </lineage>
</organism>
<dbReference type="CDD" id="cd02227">
    <property type="entry name" value="cupin_TM1112-like"/>
    <property type="match status" value="1"/>
</dbReference>
<sequence>MTHTSSVPTVLISDARSIELEDWGPLPEATGEPMRTAGKKLWTGDGVLEVGLWECAPGPSRWVFETNESITMLEGRMTVTEDGGESYEIKAGDSAVFPLGWTGTWDIHETVFKIYTAF</sequence>
<dbReference type="EMBL" id="BAABCM010000001">
    <property type="protein sequence ID" value="GAA3789849.1"/>
    <property type="molecule type" value="Genomic_DNA"/>
</dbReference>
<dbReference type="Gene3D" id="2.60.120.10">
    <property type="entry name" value="Jelly Rolls"/>
    <property type="match status" value="1"/>
</dbReference>
<evidence type="ECO:0000313" key="3">
    <source>
        <dbReference type="Proteomes" id="UP001501624"/>
    </source>
</evidence>
<feature type="domain" description="(S)-ureidoglycine aminohydrolase cupin" evidence="1">
    <location>
        <begin position="45"/>
        <end position="115"/>
    </location>
</feature>
<dbReference type="Pfam" id="PF05899">
    <property type="entry name" value="Cupin_3"/>
    <property type="match status" value="1"/>
</dbReference>
<keyword evidence="3" id="KW-1185">Reference proteome</keyword>
<proteinExistence type="predicted"/>
<dbReference type="PANTHER" id="PTHR40943">
    <property type="entry name" value="CYTOPLASMIC PROTEIN-RELATED"/>
    <property type="match status" value="1"/>
</dbReference>
<reference evidence="3" key="1">
    <citation type="journal article" date="2019" name="Int. J. Syst. Evol. Microbiol.">
        <title>The Global Catalogue of Microorganisms (GCM) 10K type strain sequencing project: providing services to taxonomists for standard genome sequencing and annotation.</title>
        <authorList>
            <consortium name="The Broad Institute Genomics Platform"/>
            <consortium name="The Broad Institute Genome Sequencing Center for Infectious Disease"/>
            <person name="Wu L."/>
            <person name="Ma J."/>
        </authorList>
    </citation>
    <scope>NUCLEOTIDE SEQUENCE [LARGE SCALE GENOMIC DNA]</scope>
    <source>
        <strain evidence="3">JCM 17017</strain>
    </source>
</reference>
<gene>
    <name evidence="2" type="ORF">GCM10022380_02730</name>
</gene>
<dbReference type="SUPFAM" id="SSF51182">
    <property type="entry name" value="RmlC-like cupins"/>
    <property type="match status" value="1"/>
</dbReference>